<protein>
    <recommendedName>
        <fullName evidence="5">Leucine-rich repeat domain-containing protein</fullName>
    </recommendedName>
</protein>
<feature type="compositionally biased region" description="Basic and acidic residues" evidence="1">
    <location>
        <begin position="52"/>
        <end position="72"/>
    </location>
</feature>
<keyword evidence="2" id="KW-0732">Signal</keyword>
<evidence type="ECO:0000313" key="3">
    <source>
        <dbReference type="EMBL" id="GAA4924323.1"/>
    </source>
</evidence>
<sequence>MMSKVRAAAAGLGLIMTAVLASSTATDTTLASWSSEASVATAVSSGAHKLEAATDAAGAERVDAGTETHAGTRESPMPMHSNSVWRVPVEPRSGGNSNANVRCNTFRVRAAAEANLPHVFTADLVSLDYEGLNPDEWSWFHIRGTQADGQPASRGCNSNAAGFLEDITTDGPQRTPRDDSRVVAWGTSLDDHRAGPWEGSLGASAEGRPGSWHIVSLLLVANEDLTPNMRGHIWLSTGSRTVSSTPGTPGVGWTDSVTAAAELETTCAANDESTTAGGAFLFNEETGVLRGFNGTPPSTVIVIPSTINCVPVTSIPGRAFAESNLTNVIIPDSVMAIGSQAFTGNPLRTASVSSHTRFDANAFPSDTNVTVRD</sequence>
<evidence type="ECO:0000256" key="2">
    <source>
        <dbReference type="SAM" id="SignalP"/>
    </source>
</evidence>
<feature type="region of interest" description="Disordered" evidence="1">
    <location>
        <begin position="52"/>
        <end position="83"/>
    </location>
</feature>
<dbReference type="InterPro" id="IPR026906">
    <property type="entry name" value="LRR_5"/>
</dbReference>
<feature type="signal peptide" evidence="2">
    <location>
        <begin position="1"/>
        <end position="21"/>
    </location>
</feature>
<reference evidence="4" key="1">
    <citation type="journal article" date="2019" name="Int. J. Syst. Evol. Microbiol.">
        <title>The Global Catalogue of Microorganisms (GCM) 10K type strain sequencing project: providing services to taxonomists for standard genome sequencing and annotation.</title>
        <authorList>
            <consortium name="The Broad Institute Genomics Platform"/>
            <consortium name="The Broad Institute Genome Sequencing Center for Infectious Disease"/>
            <person name="Wu L."/>
            <person name="Ma J."/>
        </authorList>
    </citation>
    <scope>NUCLEOTIDE SEQUENCE [LARGE SCALE GENOMIC DNA]</scope>
    <source>
        <strain evidence="4">JCM 19129</strain>
    </source>
</reference>
<keyword evidence="4" id="KW-1185">Reference proteome</keyword>
<dbReference type="Proteomes" id="UP001500368">
    <property type="component" value="Unassembled WGS sequence"/>
</dbReference>
<dbReference type="InterPro" id="IPR032675">
    <property type="entry name" value="LRR_dom_sf"/>
</dbReference>
<organism evidence="3 4">
    <name type="scientific">Nesterenkonia rhizosphaerae</name>
    <dbReference type="NCBI Taxonomy" id="1348272"/>
    <lineage>
        <taxon>Bacteria</taxon>
        <taxon>Bacillati</taxon>
        <taxon>Actinomycetota</taxon>
        <taxon>Actinomycetes</taxon>
        <taxon>Micrococcales</taxon>
        <taxon>Micrococcaceae</taxon>
        <taxon>Nesterenkonia</taxon>
    </lineage>
</organism>
<dbReference type="EMBL" id="BAABLW010000007">
    <property type="protein sequence ID" value="GAA4924323.1"/>
    <property type="molecule type" value="Genomic_DNA"/>
</dbReference>
<evidence type="ECO:0008006" key="5">
    <source>
        <dbReference type="Google" id="ProtNLM"/>
    </source>
</evidence>
<dbReference type="Pfam" id="PF13306">
    <property type="entry name" value="LRR_5"/>
    <property type="match status" value="1"/>
</dbReference>
<proteinExistence type="predicted"/>
<accession>A0ABP9G030</accession>
<name>A0ABP9G030_9MICC</name>
<evidence type="ECO:0000256" key="1">
    <source>
        <dbReference type="SAM" id="MobiDB-lite"/>
    </source>
</evidence>
<comment type="caution">
    <text evidence="3">The sequence shown here is derived from an EMBL/GenBank/DDBJ whole genome shotgun (WGS) entry which is preliminary data.</text>
</comment>
<evidence type="ECO:0000313" key="4">
    <source>
        <dbReference type="Proteomes" id="UP001500368"/>
    </source>
</evidence>
<dbReference type="Gene3D" id="3.80.10.10">
    <property type="entry name" value="Ribonuclease Inhibitor"/>
    <property type="match status" value="1"/>
</dbReference>
<gene>
    <name evidence="3" type="ORF">GCM10025790_21920</name>
</gene>
<feature type="chain" id="PRO_5047439031" description="Leucine-rich repeat domain-containing protein" evidence="2">
    <location>
        <begin position="22"/>
        <end position="373"/>
    </location>
</feature>